<evidence type="ECO:0000256" key="1">
    <source>
        <dbReference type="SAM" id="MobiDB-lite"/>
    </source>
</evidence>
<dbReference type="PANTHER" id="PTHR22891">
    <property type="entry name" value="EUKARYOTIC TRANSLATION INITIATION FACTOR 2C"/>
    <property type="match status" value="1"/>
</dbReference>
<organism evidence="3 4">
    <name type="scientific">Hirsutella minnesotensis 3608</name>
    <dbReference type="NCBI Taxonomy" id="1043627"/>
    <lineage>
        <taxon>Eukaryota</taxon>
        <taxon>Fungi</taxon>
        <taxon>Dikarya</taxon>
        <taxon>Ascomycota</taxon>
        <taxon>Pezizomycotina</taxon>
        <taxon>Sordariomycetes</taxon>
        <taxon>Hypocreomycetidae</taxon>
        <taxon>Hypocreales</taxon>
        <taxon>Ophiocordycipitaceae</taxon>
        <taxon>Hirsutella</taxon>
    </lineage>
</organism>
<evidence type="ECO:0000313" key="4">
    <source>
        <dbReference type="Proteomes" id="UP000054481"/>
    </source>
</evidence>
<dbReference type="Pfam" id="PF02171">
    <property type="entry name" value="Piwi"/>
    <property type="match status" value="1"/>
</dbReference>
<dbReference type="GO" id="GO:0003676">
    <property type="term" value="F:nucleic acid binding"/>
    <property type="evidence" value="ECO:0007669"/>
    <property type="project" value="InterPro"/>
</dbReference>
<dbReference type="SMART" id="SM00950">
    <property type="entry name" value="Piwi"/>
    <property type="match status" value="1"/>
</dbReference>
<feature type="compositionally biased region" description="Gly residues" evidence="1">
    <location>
        <begin position="27"/>
        <end position="36"/>
    </location>
</feature>
<dbReference type="InterPro" id="IPR003165">
    <property type="entry name" value="Piwi"/>
</dbReference>
<feature type="compositionally biased region" description="Gly residues" evidence="1">
    <location>
        <begin position="8"/>
        <end position="20"/>
    </location>
</feature>
<gene>
    <name evidence="3" type="ORF">HIM_12577</name>
</gene>
<dbReference type="InterPro" id="IPR036397">
    <property type="entry name" value="RNaseH_sf"/>
</dbReference>
<dbReference type="AlphaFoldDB" id="A0A0F7ZZY0"/>
<dbReference type="Pfam" id="PF08699">
    <property type="entry name" value="ArgoL1"/>
    <property type="match status" value="1"/>
</dbReference>
<accession>A0A0F7ZZY0</accession>
<dbReference type="Proteomes" id="UP000054481">
    <property type="component" value="Unassembled WGS sequence"/>
</dbReference>
<name>A0A0F7ZZY0_9HYPO</name>
<feature type="region of interest" description="Disordered" evidence="1">
    <location>
        <begin position="1"/>
        <end position="138"/>
    </location>
</feature>
<dbReference type="InterPro" id="IPR012337">
    <property type="entry name" value="RNaseH-like_sf"/>
</dbReference>
<dbReference type="Gene3D" id="3.30.420.10">
    <property type="entry name" value="Ribonuclease H-like superfamily/Ribonuclease H"/>
    <property type="match status" value="1"/>
</dbReference>
<evidence type="ECO:0000259" key="2">
    <source>
        <dbReference type="PROSITE" id="PS50822"/>
    </source>
</evidence>
<feature type="compositionally biased region" description="Gly residues" evidence="1">
    <location>
        <begin position="98"/>
        <end position="118"/>
    </location>
</feature>
<dbReference type="SUPFAM" id="SSF53098">
    <property type="entry name" value="Ribonuclease H-like"/>
    <property type="match status" value="1"/>
</dbReference>
<evidence type="ECO:0000313" key="3">
    <source>
        <dbReference type="EMBL" id="KJZ68034.1"/>
    </source>
</evidence>
<feature type="domain" description="Piwi" evidence="2">
    <location>
        <begin position="508"/>
        <end position="632"/>
    </location>
</feature>
<dbReference type="PROSITE" id="PS50822">
    <property type="entry name" value="PIWI"/>
    <property type="match status" value="1"/>
</dbReference>
<dbReference type="InterPro" id="IPR032474">
    <property type="entry name" value="Argonaute_N"/>
</dbReference>
<sequence length="669" mass="71388">MADRGGRGGRGGGGGRGRGGSSDRGRGGGGGGGYSDRGGRTASYGDRGGRGDRGRGSYWGDGGRGGGGFRGGRGGRGGRTASYGNRGGRGGGDRGRGSYRGDGGRGGDGFRGGRGGGGRPRDNTTRLAFNVNGSFPPPDPAVTDLEDRVVKAHATLAAGLAAQMAKAAIKGPALEAKSTDIFPMRPAFGTSGQEIVVWANYFRVDVKPATLYKYDVEFVQVGTEGGAAKADQPGGRQAKPANKEVKGRKLYMAVGELLTDLVAADEGLVLATEYKSQIVSLRKLKLVENPVKVRLPVESGADEVDLLEATIHGPTEAPLDSLLRYASSMGDISDDGIFPKHPDVVDALNVILGHGPRCKLHDVSAVGSARFFPFGRGESVARLFQDGHQLVAARGFFQSARLGTGRLLLNANVTHGVFRASGRLSDLFDQFQIQPTQAFNAQAVRKIKAFAKFLPKTRVWVDMVLSTGKAVRRTKAIHGLVSQSELSRQRSSDGRPLKFTGNFEYPGPKQLTIIVSVKRHQTRFFPTSPDSMSDSGNVRNGTVVDRGVTQARYWDFFLTAHHALKGTARPAHYTVILDEIFRARYKGAAANELERLTHELCYLYGRATKAVSICPPAYSADIVCERARAHRPEIFDVSDTDSVSTGAGKSVAGASRQVHENLKNTMYYI</sequence>
<dbReference type="EMBL" id="KQ031066">
    <property type="protein sequence ID" value="KJZ68034.1"/>
    <property type="molecule type" value="Genomic_DNA"/>
</dbReference>
<reference evidence="3 4" key="1">
    <citation type="journal article" date="2014" name="Genome Biol. Evol.">
        <title>Comparative genomics and transcriptomics analyses reveal divergent lifestyle features of nematode endoparasitic fungus Hirsutella minnesotensis.</title>
        <authorList>
            <person name="Lai Y."/>
            <person name="Liu K."/>
            <person name="Zhang X."/>
            <person name="Zhang X."/>
            <person name="Li K."/>
            <person name="Wang N."/>
            <person name="Shu C."/>
            <person name="Wu Y."/>
            <person name="Wang C."/>
            <person name="Bushley K.E."/>
            <person name="Xiang M."/>
            <person name="Liu X."/>
        </authorList>
    </citation>
    <scope>NUCLEOTIDE SEQUENCE [LARGE SCALE GENOMIC DNA]</scope>
    <source>
        <strain evidence="3 4">3608</strain>
    </source>
</reference>
<dbReference type="SMART" id="SM01163">
    <property type="entry name" value="DUF1785"/>
    <property type="match status" value="1"/>
</dbReference>
<feature type="compositionally biased region" description="Gly residues" evidence="1">
    <location>
        <begin position="57"/>
        <end position="78"/>
    </location>
</feature>
<dbReference type="OrthoDB" id="10252740at2759"/>
<proteinExistence type="predicted"/>
<dbReference type="InterPro" id="IPR014811">
    <property type="entry name" value="ArgoL1"/>
</dbReference>
<dbReference type="Pfam" id="PF16486">
    <property type="entry name" value="ArgoN"/>
    <property type="match status" value="1"/>
</dbReference>
<keyword evidence="4" id="KW-1185">Reference proteome</keyword>
<protein>
    <recommendedName>
        <fullName evidence="2">Piwi domain-containing protein</fullName>
    </recommendedName>
</protein>